<keyword evidence="5" id="KW-1185">Reference proteome</keyword>
<feature type="transmembrane region" description="Helical" evidence="1">
    <location>
        <begin position="14"/>
        <end position="32"/>
    </location>
</feature>
<comment type="caution">
    <text evidence="2">The sequence shown here is derived from an EMBL/GenBank/DDBJ whole genome shotgun (WGS) entry which is preliminary data.</text>
</comment>
<name>A0A7V8RXH8_9MYCO</name>
<keyword evidence="1" id="KW-0812">Transmembrane</keyword>
<evidence type="ECO:0000256" key="1">
    <source>
        <dbReference type="SAM" id="Phobius"/>
    </source>
</evidence>
<dbReference type="Proteomes" id="UP000037962">
    <property type="component" value="Unassembled WGS sequence"/>
</dbReference>
<sequence>MSPLSPLLNSPDDFFFAVAFMGLATHQVWMVVSGRLVPRRTHERELASRDNEIVFLRETNGKQGETIHAYATPAQLAVRAVTALQEQT</sequence>
<dbReference type="AlphaFoldDB" id="A0A7V8RXH8"/>
<organism evidence="2 4">
    <name type="scientific">Mycobacteroides immunogenum</name>
    <dbReference type="NCBI Taxonomy" id="83262"/>
    <lineage>
        <taxon>Bacteria</taxon>
        <taxon>Bacillati</taxon>
        <taxon>Actinomycetota</taxon>
        <taxon>Actinomycetes</taxon>
        <taxon>Mycobacteriales</taxon>
        <taxon>Mycobacteriaceae</taxon>
        <taxon>Mycobacteroides</taxon>
    </lineage>
</organism>
<dbReference type="RefSeq" id="WP_043077774.1">
    <property type="nucleotide sequence ID" value="NZ_CP011530.1"/>
</dbReference>
<evidence type="ECO:0000313" key="4">
    <source>
        <dbReference type="Proteomes" id="UP000037843"/>
    </source>
</evidence>
<proteinExistence type="predicted"/>
<evidence type="ECO:0000313" key="5">
    <source>
        <dbReference type="Proteomes" id="UP000037962"/>
    </source>
</evidence>
<evidence type="ECO:0000313" key="2">
    <source>
        <dbReference type="EMBL" id="KPG14471.1"/>
    </source>
</evidence>
<keyword evidence="1" id="KW-1133">Transmembrane helix</keyword>
<dbReference type="OrthoDB" id="3436785at2"/>
<dbReference type="Proteomes" id="UP000037843">
    <property type="component" value="Unassembled WGS sequence"/>
</dbReference>
<accession>A0A7V8RXH8</accession>
<protein>
    <submittedName>
        <fullName evidence="2">Uncharacterized protein</fullName>
    </submittedName>
</protein>
<reference evidence="4 5" key="1">
    <citation type="submission" date="2015-09" db="EMBL/GenBank/DDBJ databases">
        <title>Genome Sequences of Mycobacterium immunogenum Isolates, Recuperated from a Chloraminated Drinking Water Distribution System Simulator Subjected to Episodes of Nitrification.</title>
        <authorList>
            <person name="Gomez-Alvarez V."/>
            <person name="Revetta R.P."/>
        </authorList>
    </citation>
    <scope>NUCLEOTIDE SEQUENCE [LARGE SCALE GENOMIC DNA]</scope>
    <source>
        <strain evidence="2 4">H008</strain>
        <strain evidence="3 5">H076</strain>
    </source>
</reference>
<dbReference type="EMBL" id="LJFS01000012">
    <property type="protein sequence ID" value="KPG34021.1"/>
    <property type="molecule type" value="Genomic_DNA"/>
</dbReference>
<dbReference type="GeneID" id="45766030"/>
<keyword evidence="1" id="KW-0472">Membrane</keyword>
<dbReference type="KEGG" id="miz:BAB75_19395"/>
<evidence type="ECO:0000313" key="3">
    <source>
        <dbReference type="EMBL" id="KPG34021.1"/>
    </source>
</evidence>
<dbReference type="EMBL" id="LJFO01000003">
    <property type="protein sequence ID" value="KPG14471.1"/>
    <property type="molecule type" value="Genomic_DNA"/>
</dbReference>
<gene>
    <name evidence="2" type="ORF">AN908_08040</name>
    <name evidence="3" type="ORF">AN912_11745</name>
</gene>